<evidence type="ECO:0000313" key="1">
    <source>
        <dbReference type="EMBL" id="BAS74841.1"/>
    </source>
</evidence>
<reference evidence="2" key="1">
    <citation type="journal article" date="2005" name="Nature">
        <title>The map-based sequence of the rice genome.</title>
        <authorList>
            <consortium name="International rice genome sequencing project (IRGSP)"/>
            <person name="Matsumoto T."/>
            <person name="Wu J."/>
            <person name="Kanamori H."/>
            <person name="Katayose Y."/>
            <person name="Fujisawa M."/>
            <person name="Namiki N."/>
            <person name="Mizuno H."/>
            <person name="Yamamoto K."/>
            <person name="Antonio B.A."/>
            <person name="Baba T."/>
            <person name="Sakata K."/>
            <person name="Nagamura Y."/>
            <person name="Aoki H."/>
            <person name="Arikawa K."/>
            <person name="Arita K."/>
            <person name="Bito T."/>
            <person name="Chiden Y."/>
            <person name="Fujitsuka N."/>
            <person name="Fukunaka R."/>
            <person name="Hamada M."/>
            <person name="Harada C."/>
            <person name="Hayashi A."/>
            <person name="Hijishita S."/>
            <person name="Honda M."/>
            <person name="Hosokawa S."/>
            <person name="Ichikawa Y."/>
            <person name="Idonuma A."/>
            <person name="Iijima M."/>
            <person name="Ikeda M."/>
            <person name="Ikeno M."/>
            <person name="Ito K."/>
            <person name="Ito S."/>
            <person name="Ito T."/>
            <person name="Ito Y."/>
            <person name="Ito Y."/>
            <person name="Iwabuchi A."/>
            <person name="Kamiya K."/>
            <person name="Karasawa W."/>
            <person name="Kurita K."/>
            <person name="Katagiri S."/>
            <person name="Kikuta A."/>
            <person name="Kobayashi H."/>
            <person name="Kobayashi N."/>
            <person name="Machita K."/>
            <person name="Maehara T."/>
            <person name="Masukawa M."/>
            <person name="Mizubayashi T."/>
            <person name="Mukai Y."/>
            <person name="Nagasaki H."/>
            <person name="Nagata Y."/>
            <person name="Naito S."/>
            <person name="Nakashima M."/>
            <person name="Nakama Y."/>
            <person name="Nakamichi Y."/>
            <person name="Nakamura M."/>
            <person name="Meguro A."/>
            <person name="Negishi M."/>
            <person name="Ohta I."/>
            <person name="Ohta T."/>
            <person name="Okamoto M."/>
            <person name="Ono N."/>
            <person name="Saji S."/>
            <person name="Sakaguchi M."/>
            <person name="Sakai K."/>
            <person name="Shibata M."/>
            <person name="Shimokawa T."/>
            <person name="Song J."/>
            <person name="Takazaki Y."/>
            <person name="Terasawa K."/>
            <person name="Tsugane M."/>
            <person name="Tsuji K."/>
            <person name="Ueda S."/>
            <person name="Waki K."/>
            <person name="Yamagata H."/>
            <person name="Yamamoto M."/>
            <person name="Yamamoto S."/>
            <person name="Yamane H."/>
            <person name="Yoshiki S."/>
            <person name="Yoshihara R."/>
            <person name="Yukawa K."/>
            <person name="Zhong H."/>
            <person name="Yano M."/>
            <person name="Yuan Q."/>
            <person name="Ouyang S."/>
            <person name="Liu J."/>
            <person name="Jones K.M."/>
            <person name="Gansberger K."/>
            <person name="Moffat K."/>
            <person name="Hill J."/>
            <person name="Bera J."/>
            <person name="Fadrosh D."/>
            <person name="Jin S."/>
            <person name="Johri S."/>
            <person name="Kim M."/>
            <person name="Overton L."/>
            <person name="Reardon M."/>
            <person name="Tsitrin T."/>
            <person name="Vuong H."/>
            <person name="Weaver B."/>
            <person name="Ciecko A."/>
            <person name="Tallon L."/>
            <person name="Jackson J."/>
            <person name="Pai G."/>
            <person name="Aken S.V."/>
            <person name="Utterback T."/>
            <person name="Reidmuller S."/>
            <person name="Feldblyum T."/>
            <person name="Hsiao J."/>
            <person name="Zismann V."/>
            <person name="Iobst S."/>
            <person name="de Vazeille A.R."/>
            <person name="Buell C.R."/>
            <person name="Ying K."/>
            <person name="Li Y."/>
            <person name="Lu T."/>
            <person name="Huang Y."/>
            <person name="Zhao Q."/>
            <person name="Feng Q."/>
            <person name="Zhang L."/>
            <person name="Zhu J."/>
            <person name="Weng Q."/>
            <person name="Mu J."/>
            <person name="Lu Y."/>
            <person name="Fan D."/>
            <person name="Liu Y."/>
            <person name="Guan J."/>
            <person name="Zhang Y."/>
            <person name="Yu S."/>
            <person name="Liu X."/>
            <person name="Zhang Y."/>
            <person name="Hong G."/>
            <person name="Han B."/>
            <person name="Choisne N."/>
            <person name="Demange N."/>
            <person name="Orjeda G."/>
            <person name="Samain S."/>
            <person name="Cattolico L."/>
            <person name="Pelletier E."/>
            <person name="Couloux A."/>
            <person name="Segurens B."/>
            <person name="Wincker P."/>
            <person name="D'Hont A."/>
            <person name="Scarpelli C."/>
            <person name="Weissenbach J."/>
            <person name="Salanoubat M."/>
            <person name="Quetier F."/>
            <person name="Yu Y."/>
            <person name="Kim H.R."/>
            <person name="Rambo T."/>
            <person name="Currie J."/>
            <person name="Collura K."/>
            <person name="Luo M."/>
            <person name="Yang T."/>
            <person name="Ammiraju J.S.S."/>
            <person name="Engler F."/>
            <person name="Soderlund C."/>
            <person name="Wing R.A."/>
            <person name="Palmer L.E."/>
            <person name="de la Bastide M."/>
            <person name="Spiegel L."/>
            <person name="Nascimento L."/>
            <person name="Zutavern T."/>
            <person name="O'Shaughnessy A."/>
            <person name="Dike S."/>
            <person name="Dedhia N."/>
            <person name="Preston R."/>
            <person name="Balija V."/>
            <person name="McCombie W.R."/>
            <person name="Chow T."/>
            <person name="Chen H."/>
            <person name="Chung M."/>
            <person name="Chen C."/>
            <person name="Shaw J."/>
            <person name="Wu H."/>
            <person name="Hsiao K."/>
            <person name="Chao Y."/>
            <person name="Chu M."/>
            <person name="Cheng C."/>
            <person name="Hour A."/>
            <person name="Lee P."/>
            <person name="Lin S."/>
            <person name="Lin Y."/>
            <person name="Liou J."/>
            <person name="Liu S."/>
            <person name="Hsing Y."/>
            <person name="Raghuvanshi S."/>
            <person name="Mohanty A."/>
            <person name="Bharti A.K."/>
            <person name="Gaur A."/>
            <person name="Gupta V."/>
            <person name="Kumar D."/>
            <person name="Ravi V."/>
            <person name="Vij S."/>
            <person name="Kapur A."/>
            <person name="Khurana P."/>
            <person name="Khurana P."/>
            <person name="Khurana J.P."/>
            <person name="Tyagi A.K."/>
            <person name="Gaikwad K."/>
            <person name="Singh A."/>
            <person name="Dalal V."/>
            <person name="Srivastava S."/>
            <person name="Dixit A."/>
            <person name="Pal A.K."/>
            <person name="Ghazi I.A."/>
            <person name="Yadav M."/>
            <person name="Pandit A."/>
            <person name="Bhargava A."/>
            <person name="Sureshbabu K."/>
            <person name="Batra K."/>
            <person name="Sharma T.R."/>
            <person name="Mohapatra T."/>
            <person name="Singh N.K."/>
            <person name="Messing J."/>
            <person name="Nelson A.B."/>
            <person name="Fuks G."/>
            <person name="Kavchok S."/>
            <person name="Keizer G."/>
            <person name="Linton E."/>
            <person name="Llaca V."/>
            <person name="Song R."/>
            <person name="Tanyolac B."/>
            <person name="Young S."/>
            <person name="Ho-Il K."/>
            <person name="Hahn J.H."/>
            <person name="Sangsakoo G."/>
            <person name="Vanavichit A."/>
            <person name="de Mattos Luiz.A.T."/>
            <person name="Zimmer P.D."/>
            <person name="Malone G."/>
            <person name="Dellagostin O."/>
            <person name="de Oliveira A.C."/>
            <person name="Bevan M."/>
            <person name="Bancroft I."/>
            <person name="Minx P."/>
            <person name="Cordum H."/>
            <person name="Wilson R."/>
            <person name="Cheng Z."/>
            <person name="Jin W."/>
            <person name="Jiang J."/>
            <person name="Leong S.A."/>
            <person name="Iwama H."/>
            <person name="Gojobori T."/>
            <person name="Itoh T."/>
            <person name="Niimura Y."/>
            <person name="Fujii Y."/>
            <person name="Habara T."/>
            <person name="Sakai H."/>
            <person name="Sato Y."/>
            <person name="Wilson G."/>
            <person name="Kumar K."/>
            <person name="McCouch S."/>
            <person name="Juretic N."/>
            <person name="Hoen D."/>
            <person name="Wright S."/>
            <person name="Bruskiewich R."/>
            <person name="Bureau T."/>
            <person name="Miyao A."/>
            <person name="Hirochika H."/>
            <person name="Nishikawa T."/>
            <person name="Kadowaki K."/>
            <person name="Sugiura M."/>
            <person name="Burr B."/>
            <person name="Sasaki T."/>
        </authorList>
    </citation>
    <scope>NUCLEOTIDE SEQUENCE [LARGE SCALE GENOMIC DNA]</scope>
    <source>
        <strain evidence="2">cv. Nipponbare</strain>
    </source>
</reference>
<evidence type="ECO:0000313" key="2">
    <source>
        <dbReference type="Proteomes" id="UP000059680"/>
    </source>
</evidence>
<protein>
    <submittedName>
        <fullName evidence="1">Os01g0806801 protein</fullName>
    </submittedName>
</protein>
<reference evidence="1 2" key="3">
    <citation type="journal article" date="2013" name="Rice">
        <title>Improvement of the Oryza sativa Nipponbare reference genome using next generation sequence and optical map data.</title>
        <authorList>
            <person name="Kawahara Y."/>
            <person name="de la Bastide M."/>
            <person name="Hamilton J.P."/>
            <person name="Kanamori H."/>
            <person name="McCombie W.R."/>
            <person name="Ouyang S."/>
            <person name="Schwartz D.C."/>
            <person name="Tanaka T."/>
            <person name="Wu J."/>
            <person name="Zhou S."/>
            <person name="Childs K.L."/>
            <person name="Davidson R.M."/>
            <person name="Lin H."/>
            <person name="Quesada-Ocampo L."/>
            <person name="Vaillancourt B."/>
            <person name="Sakai H."/>
            <person name="Lee S.S."/>
            <person name="Kim J."/>
            <person name="Numa H."/>
            <person name="Itoh T."/>
            <person name="Buell C.R."/>
            <person name="Matsumoto T."/>
        </authorList>
    </citation>
    <scope>NUCLEOTIDE SEQUENCE [LARGE SCALE GENOMIC DNA]</scope>
    <source>
        <strain evidence="2">cv. Nipponbare</strain>
    </source>
</reference>
<dbReference type="InParanoid" id="A0A0N7KDX6"/>
<dbReference type="PaxDb" id="39947-A0A0N7KDX6"/>
<name>A0A0N7KDX6_ORYSJ</name>
<dbReference type="EMBL" id="AP014957">
    <property type="protein sequence ID" value="BAS74841.1"/>
    <property type="molecule type" value="Genomic_DNA"/>
</dbReference>
<sequence>QFSSGLITISHMFKNWLVGVDKKNSKLILVGASAICWAI</sequence>
<dbReference type="Gramene" id="Os01t0806801-00">
    <property type="protein sequence ID" value="Os01t0806801-00"/>
    <property type="gene ID" value="Os01g0806801"/>
</dbReference>
<accession>A0A0N7KDX6</accession>
<dbReference type="AlphaFoldDB" id="A0A0N7KDX6"/>
<dbReference type="Proteomes" id="UP000059680">
    <property type="component" value="Chromosome 1"/>
</dbReference>
<feature type="non-terminal residue" evidence="1">
    <location>
        <position position="1"/>
    </location>
</feature>
<reference evidence="1 2" key="2">
    <citation type="journal article" date="2013" name="Plant Cell Physiol.">
        <title>Rice Annotation Project Database (RAP-DB): an integrative and interactive database for rice genomics.</title>
        <authorList>
            <person name="Sakai H."/>
            <person name="Lee S.S."/>
            <person name="Tanaka T."/>
            <person name="Numa H."/>
            <person name="Kim J."/>
            <person name="Kawahara Y."/>
            <person name="Wakimoto H."/>
            <person name="Yang C.C."/>
            <person name="Iwamoto M."/>
            <person name="Abe T."/>
            <person name="Yamada Y."/>
            <person name="Muto A."/>
            <person name="Inokuchi H."/>
            <person name="Ikemura T."/>
            <person name="Matsumoto T."/>
            <person name="Sasaki T."/>
            <person name="Itoh T."/>
        </authorList>
    </citation>
    <scope>NUCLEOTIDE SEQUENCE [LARGE SCALE GENOMIC DNA]</scope>
    <source>
        <strain evidence="2">cv. Nipponbare</strain>
    </source>
</reference>
<organism evidence="1 2">
    <name type="scientific">Oryza sativa subsp. japonica</name>
    <name type="common">Rice</name>
    <dbReference type="NCBI Taxonomy" id="39947"/>
    <lineage>
        <taxon>Eukaryota</taxon>
        <taxon>Viridiplantae</taxon>
        <taxon>Streptophyta</taxon>
        <taxon>Embryophyta</taxon>
        <taxon>Tracheophyta</taxon>
        <taxon>Spermatophyta</taxon>
        <taxon>Magnoliopsida</taxon>
        <taxon>Liliopsida</taxon>
        <taxon>Poales</taxon>
        <taxon>Poaceae</taxon>
        <taxon>BOP clade</taxon>
        <taxon>Oryzoideae</taxon>
        <taxon>Oryzeae</taxon>
        <taxon>Oryzinae</taxon>
        <taxon>Oryza</taxon>
        <taxon>Oryza sativa</taxon>
    </lineage>
</organism>
<gene>
    <name evidence="1" type="ordered locus">Os01g0806801</name>
    <name evidence="1" type="ORF">OSNPB_010806801</name>
</gene>
<keyword evidence="2" id="KW-1185">Reference proteome</keyword>
<proteinExistence type="predicted"/>